<dbReference type="SUPFAM" id="SSF82185">
    <property type="entry name" value="Histone H3 K4-specific methyltransferase SET7/9 N-terminal domain"/>
    <property type="match status" value="1"/>
</dbReference>
<evidence type="ECO:0000313" key="3">
    <source>
        <dbReference type="EMBL" id="MBB2181298.1"/>
    </source>
</evidence>
<feature type="repeat" description="TPR" evidence="1">
    <location>
        <begin position="159"/>
        <end position="192"/>
    </location>
</feature>
<gene>
    <name evidence="3" type="ORF">H0486_00110</name>
</gene>
<dbReference type="Pfam" id="PF13432">
    <property type="entry name" value="TPR_16"/>
    <property type="match status" value="1"/>
</dbReference>
<dbReference type="SMART" id="SM00028">
    <property type="entry name" value="TPR"/>
    <property type="match status" value="6"/>
</dbReference>
<reference evidence="3 4" key="1">
    <citation type="submission" date="2020-07" db="EMBL/GenBank/DDBJ databases">
        <title>Characterization and genome sequencing of isolate MD1, a novel member within the family Lachnospiraceae.</title>
        <authorList>
            <person name="Rettenmaier R."/>
            <person name="Di Bello L."/>
            <person name="Zinser C."/>
            <person name="Scheitz K."/>
            <person name="Liebl W."/>
            <person name="Zverlov V."/>
        </authorList>
    </citation>
    <scope>NUCLEOTIDE SEQUENCE [LARGE SCALE GENOMIC DNA]</scope>
    <source>
        <strain evidence="3 4">MD1</strain>
    </source>
</reference>
<dbReference type="Proteomes" id="UP000574276">
    <property type="component" value="Unassembled WGS sequence"/>
</dbReference>
<evidence type="ECO:0000256" key="2">
    <source>
        <dbReference type="SAM" id="Phobius"/>
    </source>
</evidence>
<comment type="caution">
    <text evidence="3">The sequence shown here is derived from an EMBL/GenBank/DDBJ whole genome shotgun (WGS) entry which is preliminary data.</text>
</comment>
<dbReference type="SUPFAM" id="SSF48452">
    <property type="entry name" value="TPR-like"/>
    <property type="match status" value="1"/>
</dbReference>
<dbReference type="PROSITE" id="PS50005">
    <property type="entry name" value="TPR"/>
    <property type="match status" value="2"/>
</dbReference>
<keyword evidence="2" id="KW-0472">Membrane</keyword>
<dbReference type="GO" id="GO:0000127">
    <property type="term" value="C:transcription factor TFIIIC complex"/>
    <property type="evidence" value="ECO:0007669"/>
    <property type="project" value="TreeGrafter"/>
</dbReference>
<keyword evidence="1" id="KW-0802">TPR repeat</keyword>
<dbReference type="PANTHER" id="PTHR23082:SF0">
    <property type="entry name" value="GENERAL TRANSCRIPTION FACTOR 3C POLYPEPTIDE 3"/>
    <property type="match status" value="1"/>
</dbReference>
<name>A0A839JVQ3_9FIRM</name>
<feature type="transmembrane region" description="Helical" evidence="2">
    <location>
        <begin position="12"/>
        <end position="30"/>
    </location>
</feature>
<keyword evidence="4" id="KW-1185">Reference proteome</keyword>
<dbReference type="PANTHER" id="PTHR23082">
    <property type="entry name" value="TRANSCRIPTION INITIATION FACTOR IIIC TFIIIC , POLYPEPTIDE 3-RELATED"/>
    <property type="match status" value="1"/>
</dbReference>
<dbReference type="InterPro" id="IPR019734">
    <property type="entry name" value="TPR_rpt"/>
</dbReference>
<keyword evidence="2" id="KW-1133">Transmembrane helix</keyword>
<dbReference type="Pfam" id="PF13181">
    <property type="entry name" value="TPR_8"/>
    <property type="match status" value="1"/>
</dbReference>
<feature type="repeat" description="TPR" evidence="1">
    <location>
        <begin position="39"/>
        <end position="72"/>
    </location>
</feature>
<dbReference type="InterPro" id="IPR039340">
    <property type="entry name" value="Tfc4/TFIIIC-102/Sfc4"/>
</dbReference>
<evidence type="ECO:0000256" key="1">
    <source>
        <dbReference type="PROSITE-ProRule" id="PRU00339"/>
    </source>
</evidence>
<organism evidence="3 4">
    <name type="scientific">Variimorphobacter saccharofermentans</name>
    <dbReference type="NCBI Taxonomy" id="2755051"/>
    <lineage>
        <taxon>Bacteria</taxon>
        <taxon>Bacillati</taxon>
        <taxon>Bacillota</taxon>
        <taxon>Clostridia</taxon>
        <taxon>Lachnospirales</taxon>
        <taxon>Lachnospiraceae</taxon>
        <taxon>Variimorphobacter</taxon>
    </lineage>
</organism>
<dbReference type="Gene3D" id="1.25.40.10">
    <property type="entry name" value="Tetratricopeptide repeat domain"/>
    <property type="match status" value="3"/>
</dbReference>
<dbReference type="Pfam" id="PF14559">
    <property type="entry name" value="TPR_19"/>
    <property type="match status" value="1"/>
</dbReference>
<dbReference type="InterPro" id="IPR011990">
    <property type="entry name" value="TPR-like_helical_dom_sf"/>
</dbReference>
<dbReference type="GO" id="GO:0006383">
    <property type="term" value="P:transcription by RNA polymerase III"/>
    <property type="evidence" value="ECO:0007669"/>
    <property type="project" value="InterPro"/>
</dbReference>
<dbReference type="RefSeq" id="WP_228351077.1">
    <property type="nucleotide sequence ID" value="NZ_JACEGA010000001.1"/>
</dbReference>
<proteinExistence type="predicted"/>
<evidence type="ECO:0000313" key="4">
    <source>
        <dbReference type="Proteomes" id="UP000574276"/>
    </source>
</evidence>
<protein>
    <submittedName>
        <fullName evidence="3">Tetratricopeptide repeat protein</fullName>
    </submittedName>
</protein>
<dbReference type="AlphaFoldDB" id="A0A839JVQ3"/>
<keyword evidence="2" id="KW-0812">Transmembrane</keyword>
<accession>A0A839JVQ3</accession>
<dbReference type="EMBL" id="JACEGA010000001">
    <property type="protein sequence ID" value="MBB2181298.1"/>
    <property type="molecule type" value="Genomic_DNA"/>
</dbReference>
<sequence length="499" mass="57517">MFYTIFRTKEGKVLAAILGFLILLFGILVFKNLSEDNEYMEQAVMAENYLKAGSYEQAVAAYKKAIAMKEGDLNTLSIGMADAYIGLNDYDKALETLRSCYQKTANSIVKYKIEEVKSEKADYDYLQSISRAEIFFSNKEYEKAIDEYEKAKLIKNKESETYRKIAEAYIQLGEYDLAQEEILEGLEITENNELNKTLETVEYYLKKQDYDEMITQAQEYIVQENYNDGIAKYEEAMRLLPKESAAYNRLAEIYILRKDYSKAIMLLGIASKYSDDEETEHLMERATELKITQEQRKNTLSSLYKALQENDMEQALKVMGGIFFREVISKDVPVYYKDVASGNNMLIIYDNHTLYFGDNTGGVRQGNGLYLICKEDRKDYYYYQGQWENDLPNGKGKTVEIKYQIENETDTYKSTTITEGKFKDGLEQDQMTKYLYKNDIETGQVIYSSDDGVPLPMHGQAKDDSYIIGEIYLDGIPTGEYYSVPADTLWGVVPFVPKD</sequence>